<evidence type="ECO:0000256" key="11">
    <source>
        <dbReference type="SAM" id="MobiDB-lite"/>
    </source>
</evidence>
<dbReference type="Gene3D" id="1.10.287.940">
    <property type="entry name" value="atp-gated p2x4 ion channel"/>
    <property type="match status" value="1"/>
</dbReference>
<evidence type="ECO:0000256" key="8">
    <source>
        <dbReference type="ARBA" id="ARBA00023170"/>
    </source>
</evidence>
<evidence type="ECO:0000256" key="1">
    <source>
        <dbReference type="ARBA" id="ARBA00004308"/>
    </source>
</evidence>
<dbReference type="Gene3D" id="2.60.490.10">
    <property type="entry name" value="atp-gated p2x4 ion channel domain"/>
    <property type="match status" value="1"/>
</dbReference>
<keyword evidence="13" id="KW-0732">Signal</keyword>
<evidence type="ECO:0000256" key="9">
    <source>
        <dbReference type="ARBA" id="ARBA00023286"/>
    </source>
</evidence>
<evidence type="ECO:0000256" key="10">
    <source>
        <dbReference type="ARBA" id="ARBA00023303"/>
    </source>
</evidence>
<feature type="transmembrane region" description="Helical" evidence="12">
    <location>
        <begin position="166"/>
        <end position="186"/>
    </location>
</feature>
<comment type="similarity">
    <text evidence="2">Belongs to the P2X receptor family.</text>
</comment>
<dbReference type="GO" id="GO:0005524">
    <property type="term" value="F:ATP binding"/>
    <property type="evidence" value="ECO:0007669"/>
    <property type="project" value="InterPro"/>
</dbReference>
<dbReference type="Pfam" id="PF00864">
    <property type="entry name" value="P2X_receptor"/>
    <property type="match status" value="1"/>
</dbReference>
<evidence type="ECO:0000313" key="15">
    <source>
        <dbReference type="Proteomes" id="UP000694720"/>
    </source>
</evidence>
<dbReference type="Ensembl" id="ENSSSCT00035045682.1">
    <property type="protein sequence ID" value="ENSSSCP00035018255.1"/>
    <property type="gene ID" value="ENSSSCG00035034472.1"/>
</dbReference>
<feature type="signal peptide" evidence="13">
    <location>
        <begin position="1"/>
        <end position="33"/>
    </location>
</feature>
<feature type="region of interest" description="Disordered" evidence="11">
    <location>
        <begin position="112"/>
        <end position="171"/>
    </location>
</feature>
<keyword evidence="9" id="KW-1071">Ligand-gated ion channel</keyword>
<sequence>RGGPSFLEGSISLLRHWFPLVFLIGSFIPEGEVTSSCTAHSPYSPLPLEGVAHSTSPSPSGGEGDHYSLAPLLRGPFVPKEAVPSPISPESVAYHLAIPRLYSYPRHKSRLARSQPLRASTSSFRAFLPGPPPRSTRSRPAGTSRRGSREGRRGGSGNRAQCAEQAGGGGSGAMAGCCAVLYAFLFEYDTPRIVLIRSRKVGLMNRMVQLLILAYVIGWVFVWEKGYQETDSVVSSVTTKAKGVTMTNTSKLGFRIWDVADYVIPAQEENSLFIMTNLIITMNQTQGLCPEIPDKTTTCKSDANCAAGSSGTHSNGLLF</sequence>
<feature type="chain" id="PRO_5034692385" description="Purinergic receptor P2X 4" evidence="13">
    <location>
        <begin position="34"/>
        <end position="319"/>
    </location>
</feature>
<keyword evidence="8" id="KW-0675">Receptor</keyword>
<keyword evidence="3" id="KW-0813">Transport</keyword>
<feature type="region of interest" description="Disordered" evidence="11">
    <location>
        <begin position="48"/>
        <end position="68"/>
    </location>
</feature>
<keyword evidence="5 12" id="KW-1133">Transmembrane helix</keyword>
<evidence type="ECO:0000256" key="5">
    <source>
        <dbReference type="ARBA" id="ARBA00022989"/>
    </source>
</evidence>
<keyword evidence="7 12" id="KW-0472">Membrane</keyword>
<dbReference type="AlphaFoldDB" id="A0A8D1CSS2"/>
<dbReference type="InterPro" id="IPR059116">
    <property type="entry name" value="P2X_receptor"/>
</dbReference>
<dbReference type="PRINTS" id="PR01311">
    <property type="entry name" value="P2X4RECEPTOR"/>
</dbReference>
<accession>A0A8D1CSS2</accession>
<proteinExistence type="inferred from homology"/>
<reference evidence="14" key="1">
    <citation type="submission" date="2025-08" db="UniProtKB">
        <authorList>
            <consortium name="Ensembl"/>
        </authorList>
    </citation>
    <scope>IDENTIFICATION</scope>
</reference>
<evidence type="ECO:0000256" key="7">
    <source>
        <dbReference type="ARBA" id="ARBA00023136"/>
    </source>
</evidence>
<keyword evidence="6" id="KW-0406">Ion transport</keyword>
<evidence type="ECO:0000256" key="6">
    <source>
        <dbReference type="ARBA" id="ARBA00023065"/>
    </source>
</evidence>
<dbReference type="GO" id="GO:0001614">
    <property type="term" value="F:purinergic nucleotide receptor activity"/>
    <property type="evidence" value="ECO:0007669"/>
    <property type="project" value="InterPro"/>
</dbReference>
<evidence type="ECO:0000256" key="3">
    <source>
        <dbReference type="ARBA" id="ARBA00022448"/>
    </source>
</evidence>
<keyword evidence="4 12" id="KW-0812">Transmembrane</keyword>
<evidence type="ECO:0000256" key="2">
    <source>
        <dbReference type="ARBA" id="ARBA00009848"/>
    </source>
</evidence>
<dbReference type="InterPro" id="IPR027309">
    <property type="entry name" value="P2X_extracellular_dom_sf"/>
</dbReference>
<dbReference type="PANTHER" id="PTHR10125">
    <property type="entry name" value="P2X PURINOCEPTOR"/>
    <property type="match status" value="1"/>
</dbReference>
<name>A0A8D1CSS2_PIG</name>
<feature type="transmembrane region" description="Helical" evidence="12">
    <location>
        <begin position="207"/>
        <end position="223"/>
    </location>
</feature>
<dbReference type="GO" id="GO:0016020">
    <property type="term" value="C:membrane"/>
    <property type="evidence" value="ECO:0007669"/>
    <property type="project" value="InterPro"/>
</dbReference>
<evidence type="ECO:0008006" key="16">
    <source>
        <dbReference type="Google" id="ProtNLM"/>
    </source>
</evidence>
<dbReference type="GO" id="GO:0012505">
    <property type="term" value="C:endomembrane system"/>
    <property type="evidence" value="ECO:0007669"/>
    <property type="project" value="UniProtKB-SubCell"/>
</dbReference>
<dbReference type="InterPro" id="IPR003047">
    <property type="entry name" value="P2X4_purnocptor"/>
</dbReference>
<evidence type="ECO:0000256" key="13">
    <source>
        <dbReference type="SAM" id="SignalP"/>
    </source>
</evidence>
<protein>
    <recommendedName>
        <fullName evidence="16">Purinergic receptor P2X 4</fullName>
    </recommendedName>
</protein>
<dbReference type="PANTHER" id="PTHR10125:SF18">
    <property type="entry name" value="P2X PURINOCEPTOR 4"/>
    <property type="match status" value="1"/>
</dbReference>
<dbReference type="Proteomes" id="UP000694720">
    <property type="component" value="Unplaced"/>
</dbReference>
<comment type="subcellular location">
    <subcellularLocation>
        <location evidence="1">Endomembrane system</location>
    </subcellularLocation>
</comment>
<organism evidence="14 15">
    <name type="scientific">Sus scrofa</name>
    <name type="common">Pig</name>
    <dbReference type="NCBI Taxonomy" id="9823"/>
    <lineage>
        <taxon>Eukaryota</taxon>
        <taxon>Metazoa</taxon>
        <taxon>Chordata</taxon>
        <taxon>Craniata</taxon>
        <taxon>Vertebrata</taxon>
        <taxon>Euteleostomi</taxon>
        <taxon>Mammalia</taxon>
        <taxon>Eutheria</taxon>
        <taxon>Laurasiatheria</taxon>
        <taxon>Artiodactyla</taxon>
        <taxon>Suina</taxon>
        <taxon>Suidae</taxon>
        <taxon>Sus</taxon>
    </lineage>
</organism>
<evidence type="ECO:0000256" key="12">
    <source>
        <dbReference type="SAM" id="Phobius"/>
    </source>
</evidence>
<evidence type="ECO:0000313" key="14">
    <source>
        <dbReference type="Ensembl" id="ENSSSCP00035018255.1"/>
    </source>
</evidence>
<evidence type="ECO:0000256" key="4">
    <source>
        <dbReference type="ARBA" id="ARBA00022692"/>
    </source>
</evidence>
<keyword evidence="10" id="KW-0407">Ion channel</keyword>
<dbReference type="GO" id="GO:0005216">
    <property type="term" value="F:monoatomic ion channel activity"/>
    <property type="evidence" value="ECO:0007669"/>
    <property type="project" value="InterPro"/>
</dbReference>